<evidence type="ECO:0000256" key="4">
    <source>
        <dbReference type="SAM" id="MobiDB-lite"/>
    </source>
</evidence>
<name>A0A5N6KLQ0_MONLA</name>
<keyword evidence="3" id="KW-0687">Ribonucleoprotein</keyword>
<feature type="region of interest" description="Disordered" evidence="4">
    <location>
        <begin position="108"/>
        <end position="141"/>
    </location>
</feature>
<sequence>MLCLRCSHSLRATPIVSRVLFQSSSLLAKRTFTSITPLRPTLSPSAFKPTSSVVVSSEVAPLDLLPKISTHPALSTTQVRCGPRNTFSPSHFVRKRRHGFLSRIRTRKGRATLQRRKSKKRSTLSQANDDVRDTQRNDGDNDAMVAAPVELDPRECVGWSLNTIEEFMTNSIHGVFDPAVDSVWKYGMSSIMVKIRNIGSPTMNLYPGSHIG</sequence>
<dbReference type="OrthoDB" id="431691at2759"/>
<dbReference type="Gene3D" id="1.10.287.3980">
    <property type="match status" value="1"/>
</dbReference>
<dbReference type="NCBIfam" id="TIGR01030">
    <property type="entry name" value="rpmH_bact"/>
    <property type="match status" value="1"/>
</dbReference>
<evidence type="ECO:0000256" key="2">
    <source>
        <dbReference type="ARBA" id="ARBA00022980"/>
    </source>
</evidence>
<dbReference type="Proteomes" id="UP000326757">
    <property type="component" value="Unassembled WGS sequence"/>
</dbReference>
<evidence type="ECO:0000313" key="6">
    <source>
        <dbReference type="Proteomes" id="UP000326757"/>
    </source>
</evidence>
<organism evidence="5 6">
    <name type="scientific">Monilinia laxa</name>
    <name type="common">Brown rot fungus</name>
    <name type="synonym">Sclerotinia laxa</name>
    <dbReference type="NCBI Taxonomy" id="61186"/>
    <lineage>
        <taxon>Eukaryota</taxon>
        <taxon>Fungi</taxon>
        <taxon>Dikarya</taxon>
        <taxon>Ascomycota</taxon>
        <taxon>Pezizomycotina</taxon>
        <taxon>Leotiomycetes</taxon>
        <taxon>Helotiales</taxon>
        <taxon>Sclerotiniaceae</taxon>
        <taxon>Monilinia</taxon>
    </lineage>
</organism>
<dbReference type="PANTHER" id="PTHR14503:SF4">
    <property type="entry name" value="LARGE RIBOSOMAL SUBUNIT PROTEIN BL34M"/>
    <property type="match status" value="1"/>
</dbReference>
<dbReference type="GO" id="GO:0003735">
    <property type="term" value="F:structural constituent of ribosome"/>
    <property type="evidence" value="ECO:0007669"/>
    <property type="project" value="InterPro"/>
</dbReference>
<reference evidence="5 6" key="1">
    <citation type="submission" date="2019-06" db="EMBL/GenBank/DDBJ databases">
        <title>Genome Sequence of the Brown Rot Fungal Pathogen Monilinia laxa.</title>
        <authorList>
            <person name="De Miccolis Angelini R.M."/>
            <person name="Landi L."/>
            <person name="Abate D."/>
            <person name="Pollastro S."/>
            <person name="Romanazzi G."/>
            <person name="Faretra F."/>
        </authorList>
    </citation>
    <scope>NUCLEOTIDE SEQUENCE [LARGE SCALE GENOMIC DNA]</scope>
    <source>
        <strain evidence="5 6">Mlax316</strain>
    </source>
</reference>
<dbReference type="InterPro" id="IPR000271">
    <property type="entry name" value="Ribosomal_bL34"/>
</dbReference>
<dbReference type="PANTHER" id="PTHR14503">
    <property type="entry name" value="MITOCHONDRIAL RIBOSOMAL PROTEIN 34 FAMILY MEMBER"/>
    <property type="match status" value="1"/>
</dbReference>
<dbReference type="AlphaFoldDB" id="A0A5N6KLQ0"/>
<feature type="compositionally biased region" description="Basic residues" evidence="4">
    <location>
        <begin position="108"/>
        <end position="122"/>
    </location>
</feature>
<dbReference type="Pfam" id="PF00468">
    <property type="entry name" value="Ribosomal_L34"/>
    <property type="match status" value="1"/>
</dbReference>
<comment type="caution">
    <text evidence="5">The sequence shown here is derived from an EMBL/GenBank/DDBJ whole genome shotgun (WGS) entry which is preliminary data.</text>
</comment>
<evidence type="ECO:0000256" key="1">
    <source>
        <dbReference type="ARBA" id="ARBA00010111"/>
    </source>
</evidence>
<keyword evidence="6" id="KW-1185">Reference proteome</keyword>
<gene>
    <name evidence="5" type="ORF">EYC80_003934</name>
</gene>
<proteinExistence type="inferred from homology"/>
<dbReference type="GO" id="GO:0005762">
    <property type="term" value="C:mitochondrial large ribosomal subunit"/>
    <property type="evidence" value="ECO:0007669"/>
    <property type="project" value="TreeGrafter"/>
</dbReference>
<dbReference type="GO" id="GO:0006412">
    <property type="term" value="P:translation"/>
    <property type="evidence" value="ECO:0007669"/>
    <property type="project" value="InterPro"/>
</dbReference>
<protein>
    <recommendedName>
        <fullName evidence="7">Ribosomal protein L34</fullName>
    </recommendedName>
</protein>
<comment type="similarity">
    <text evidence="1">Belongs to the bacterial ribosomal protein bL34 family.</text>
</comment>
<dbReference type="EMBL" id="VIGI01000001">
    <property type="protein sequence ID" value="KAB8304551.1"/>
    <property type="molecule type" value="Genomic_DNA"/>
</dbReference>
<feature type="compositionally biased region" description="Basic and acidic residues" evidence="4">
    <location>
        <begin position="129"/>
        <end position="139"/>
    </location>
</feature>
<keyword evidence="2" id="KW-0689">Ribosomal protein</keyword>
<evidence type="ECO:0008006" key="7">
    <source>
        <dbReference type="Google" id="ProtNLM"/>
    </source>
</evidence>
<accession>A0A5N6KLQ0</accession>
<evidence type="ECO:0000313" key="5">
    <source>
        <dbReference type="EMBL" id="KAB8304551.1"/>
    </source>
</evidence>
<evidence type="ECO:0000256" key="3">
    <source>
        <dbReference type="ARBA" id="ARBA00023274"/>
    </source>
</evidence>